<proteinExistence type="predicted"/>
<dbReference type="STRING" id="450378.GCA_001661675_01855"/>
<evidence type="ECO:0000313" key="2">
    <source>
        <dbReference type="EMBL" id="ARU16344.1"/>
    </source>
</evidence>
<gene>
    <name evidence="2" type="ORF">A9D14_09240</name>
</gene>
<dbReference type="EMBL" id="CP019602">
    <property type="protein sequence ID" value="ARU16344.1"/>
    <property type="molecule type" value="Genomic_DNA"/>
</dbReference>
<evidence type="ECO:0000313" key="3">
    <source>
        <dbReference type="Proteomes" id="UP000195807"/>
    </source>
</evidence>
<dbReference type="KEGG" id="cman:A9D14_09240"/>
<name>A0A1Z1FC64_9SPHN</name>
<reference evidence="2 3" key="1">
    <citation type="submission" date="2017-01" db="EMBL/GenBank/DDBJ databases">
        <title>Complete genome sequence of esterase-producing bacterium Croceicoccus marinus E4A9.</title>
        <authorList>
            <person name="Wu Y.-H."/>
            <person name="Cheng H."/>
            <person name="Xu L."/>
            <person name="Huo Y.-Y."/>
            <person name="Wang C.-S."/>
            <person name="Xu X.-W."/>
        </authorList>
    </citation>
    <scope>NUCLEOTIDE SEQUENCE [LARGE SCALE GENOMIC DNA]</scope>
    <source>
        <strain evidence="2 3">E4A9</strain>
    </source>
</reference>
<dbReference type="OrthoDB" id="7391946at2"/>
<keyword evidence="3" id="KW-1185">Reference proteome</keyword>
<protein>
    <submittedName>
        <fullName evidence="2">Uncharacterized protein</fullName>
    </submittedName>
</protein>
<feature type="region of interest" description="Disordered" evidence="1">
    <location>
        <begin position="1"/>
        <end position="29"/>
    </location>
</feature>
<dbReference type="AlphaFoldDB" id="A0A1Z1FC64"/>
<evidence type="ECO:0000256" key="1">
    <source>
        <dbReference type="SAM" id="MobiDB-lite"/>
    </source>
</evidence>
<dbReference type="Proteomes" id="UP000195807">
    <property type="component" value="Chromosome"/>
</dbReference>
<sequence length="133" mass="14397">MALFGKRRKKAKRTTQATDENGLPGFSPNPMTNLILTDIALRGVSRVARRVTEQKMLSKRYSKENAKKVMAGRSVGETLLAAAVARAATRSVPGAVVIGGGLLAKALYDRRKGHSSKIEGRKALHKRIAEAED</sequence>
<accession>A0A1Z1FC64</accession>
<dbReference type="RefSeq" id="WP_066845579.1">
    <property type="nucleotide sequence ID" value="NZ_CP019602.1"/>
</dbReference>
<feature type="compositionally biased region" description="Basic residues" evidence="1">
    <location>
        <begin position="1"/>
        <end position="13"/>
    </location>
</feature>
<organism evidence="2 3">
    <name type="scientific">Croceicoccus marinus</name>
    <dbReference type="NCBI Taxonomy" id="450378"/>
    <lineage>
        <taxon>Bacteria</taxon>
        <taxon>Pseudomonadati</taxon>
        <taxon>Pseudomonadota</taxon>
        <taxon>Alphaproteobacteria</taxon>
        <taxon>Sphingomonadales</taxon>
        <taxon>Erythrobacteraceae</taxon>
        <taxon>Croceicoccus</taxon>
    </lineage>
</organism>